<keyword evidence="1" id="KW-0472">Membrane</keyword>
<dbReference type="AlphaFoldDB" id="A0AB35HVG0"/>
<feature type="transmembrane region" description="Helical" evidence="1">
    <location>
        <begin position="57"/>
        <end position="75"/>
    </location>
</feature>
<accession>A0AB35HVG0</accession>
<sequence>MVPSKVNKARNATPAAFLFGIIGLQVVIGLQAFNPMSAKTWSRPNWRLNPFNFKQPLQFFHFGGWFMLVGSISYLPEIIEGNQECLFLAAMPASFGLGILIGVRLSVLIFRKKFSHA</sequence>
<comment type="caution">
    <text evidence="2">The sequence shown here is derived from an EMBL/GenBank/DDBJ whole genome shotgun (WGS) entry which is preliminary data.</text>
</comment>
<reference evidence="2" key="1">
    <citation type="submission" date="2022-11" db="EMBL/GenBank/DDBJ databases">
        <title>Chitin-degrading and fungicidal potential of chitinolytic bacterial strains from marine environment of the Pacific Ocean regions.</title>
        <authorList>
            <person name="Pentekhina I."/>
            <person name="Nedashkovskaya O."/>
            <person name="Seitkalieva A."/>
            <person name="Podvolotskaya A."/>
            <person name="Tekutyeva L."/>
            <person name="Balabanova L."/>
        </authorList>
    </citation>
    <scope>NUCLEOTIDE SEQUENCE</scope>
    <source>
        <strain evidence="2">KMM 6838</strain>
    </source>
</reference>
<feature type="transmembrane region" description="Helical" evidence="1">
    <location>
        <begin position="87"/>
        <end position="110"/>
    </location>
</feature>
<proteinExistence type="predicted"/>
<feature type="transmembrane region" description="Helical" evidence="1">
    <location>
        <begin position="15"/>
        <end position="36"/>
    </location>
</feature>
<protein>
    <submittedName>
        <fullName evidence="2">Uncharacterized protein</fullName>
    </submittedName>
</protein>
<dbReference type="RefSeq" id="WP_266065953.1">
    <property type="nucleotide sequence ID" value="NZ_CP130317.1"/>
</dbReference>
<dbReference type="Proteomes" id="UP001209730">
    <property type="component" value="Unassembled WGS sequence"/>
</dbReference>
<evidence type="ECO:0000256" key="1">
    <source>
        <dbReference type="SAM" id="Phobius"/>
    </source>
</evidence>
<name>A0AB35HVG0_MICTH</name>
<keyword evidence="1" id="KW-0812">Transmembrane</keyword>
<evidence type="ECO:0000313" key="3">
    <source>
        <dbReference type="Proteomes" id="UP001209730"/>
    </source>
</evidence>
<dbReference type="EMBL" id="JAPHQB010000009">
    <property type="protein sequence ID" value="MCX2801522.1"/>
    <property type="molecule type" value="Genomic_DNA"/>
</dbReference>
<organism evidence="2 3">
    <name type="scientific">Microbulbifer thermotolerans</name>
    <dbReference type="NCBI Taxonomy" id="252514"/>
    <lineage>
        <taxon>Bacteria</taxon>
        <taxon>Pseudomonadati</taxon>
        <taxon>Pseudomonadota</taxon>
        <taxon>Gammaproteobacteria</taxon>
        <taxon>Cellvibrionales</taxon>
        <taxon>Microbulbiferaceae</taxon>
        <taxon>Microbulbifer</taxon>
    </lineage>
</organism>
<keyword evidence="1" id="KW-1133">Transmembrane helix</keyword>
<evidence type="ECO:0000313" key="2">
    <source>
        <dbReference type="EMBL" id="MCX2801522.1"/>
    </source>
</evidence>
<gene>
    <name evidence="2" type="ORF">OQJ68_06970</name>
</gene>